<reference evidence="1 2" key="1">
    <citation type="submission" date="2019-01" db="EMBL/GenBank/DDBJ databases">
        <title>Complete genome sequence of Cohnella hallensis HS21 isolated from Korean fir (Abies koreana) rhizospheric soil.</title>
        <authorList>
            <person name="Jiang L."/>
            <person name="Kang S.W."/>
            <person name="Kim S."/>
            <person name="Jung J."/>
            <person name="Kim C.Y."/>
            <person name="Kim D.H."/>
            <person name="Kim S.W."/>
            <person name="Lee J."/>
        </authorList>
    </citation>
    <scope>NUCLEOTIDE SEQUENCE [LARGE SCALE GENOMIC DNA]</scope>
    <source>
        <strain evidence="1 2">HS21</strain>
    </source>
</reference>
<evidence type="ECO:0000313" key="1">
    <source>
        <dbReference type="EMBL" id="BBI32013.1"/>
    </source>
</evidence>
<keyword evidence="2" id="KW-1185">Reference proteome</keyword>
<dbReference type="RefSeq" id="WP_130606238.1">
    <property type="nucleotide sequence ID" value="NZ_AP019400.1"/>
</dbReference>
<evidence type="ECO:0000313" key="2">
    <source>
        <dbReference type="Proteomes" id="UP000289856"/>
    </source>
</evidence>
<name>A0A3T1D1M6_9BACL</name>
<dbReference type="KEGG" id="cohn:KCTCHS21_14120"/>
<gene>
    <name evidence="1" type="ORF">KCTCHS21_14120</name>
</gene>
<dbReference type="EMBL" id="AP019400">
    <property type="protein sequence ID" value="BBI32013.1"/>
    <property type="molecule type" value="Genomic_DNA"/>
</dbReference>
<proteinExistence type="predicted"/>
<accession>A0A3T1D1M6</accession>
<organism evidence="1 2">
    <name type="scientific">Cohnella abietis</name>
    <dbReference type="NCBI Taxonomy" id="2507935"/>
    <lineage>
        <taxon>Bacteria</taxon>
        <taxon>Bacillati</taxon>
        <taxon>Bacillota</taxon>
        <taxon>Bacilli</taxon>
        <taxon>Bacillales</taxon>
        <taxon>Paenibacillaceae</taxon>
        <taxon>Cohnella</taxon>
    </lineage>
</organism>
<sequence>MRRKWVSQADLNHKKYGSKWNLTKAKKFFKAIFGTDKFVEPHPFNDHCFFFKNDFVCFEAFVLYGSSRIQLQTINPHNTIGYFDFVTYQLDRNYTSEESDRRWQEVKKEITYDYKDHLHSLSIHNTKQFEKEIQKIKDLDF</sequence>
<dbReference type="AlphaFoldDB" id="A0A3T1D1M6"/>
<protein>
    <submittedName>
        <fullName evidence="1">Uncharacterized protein</fullName>
    </submittedName>
</protein>
<dbReference type="Proteomes" id="UP000289856">
    <property type="component" value="Chromosome"/>
</dbReference>
<dbReference type="OrthoDB" id="9847211at2"/>